<evidence type="ECO:0000256" key="1">
    <source>
        <dbReference type="SAM" id="Phobius"/>
    </source>
</evidence>
<feature type="transmembrane region" description="Helical" evidence="1">
    <location>
        <begin position="88"/>
        <end position="108"/>
    </location>
</feature>
<evidence type="ECO:0008006" key="4">
    <source>
        <dbReference type="Google" id="ProtNLM"/>
    </source>
</evidence>
<protein>
    <recommendedName>
        <fullName evidence="4">Phage abortive infection protein</fullName>
    </recommendedName>
</protein>
<reference evidence="2 3" key="1">
    <citation type="submission" date="2016-04" db="EMBL/GenBank/DDBJ databases">
        <authorList>
            <person name="Regsiter A."/>
            <person name="William W."/>
        </authorList>
    </citation>
    <scope>NUCLEOTIDE SEQUENCE [LARGE SCALE GENOMIC DNA]</scope>
    <source>
        <strain evidence="2 3">92</strain>
    </source>
</reference>
<gene>
    <name evidence="2" type="ORF">CITRO92_2906</name>
</gene>
<dbReference type="AlphaFoldDB" id="A0AAX2BKH9"/>
<sequence length="359" mass="41740">MVQYLTIGNIATILFFLGITMLIYAINSNSTSVYYKFTDESLSKQRLFKFSITIPLFVALLFSLPICFQNELNFDFTPEGYDRFLRTFKLPIGIWSLSIPLVAIVAHIHRTTQTSSQLEVTKKKNIGDSFFAHHKYITEALSKFPTHVIKAKGGDFEKKVTEPYKLYNNLFKNSSYESGVSLSDIETKAVEVQMLLNEISSHIRKSSIRSDNIRGKADDLNKAIECTKQLNTLLTISMMKSDKNYLYMLRNDVGTMKLIIPYYLEDEFKEDLKFTIELVKSIFGLINKPIEIKDTLHYYIYLSNIRHYHYNAIFNNLIETDEQETYGFALTKSSSFDEDYSNYEESLKMRMYVDEVMKH</sequence>
<evidence type="ECO:0000313" key="3">
    <source>
        <dbReference type="Proteomes" id="UP000245995"/>
    </source>
</evidence>
<dbReference type="RefSeq" id="WP_109740052.1">
    <property type="nucleotide sequence ID" value="NZ_CABVLR010000002.1"/>
</dbReference>
<dbReference type="EMBL" id="LT556085">
    <property type="protein sequence ID" value="SAZ71380.1"/>
    <property type="molecule type" value="Genomic_DNA"/>
</dbReference>
<accession>A0AAX2BKH9</accession>
<keyword evidence="1" id="KW-0812">Transmembrane</keyword>
<dbReference type="Proteomes" id="UP000245995">
    <property type="component" value="Chromosome CITRO92"/>
</dbReference>
<name>A0AAX2BKH9_CITAM</name>
<feature type="transmembrane region" description="Helical" evidence="1">
    <location>
        <begin position="6"/>
        <end position="26"/>
    </location>
</feature>
<organism evidence="2 3">
    <name type="scientific">Citrobacter amalonaticus</name>
    <dbReference type="NCBI Taxonomy" id="35703"/>
    <lineage>
        <taxon>Bacteria</taxon>
        <taxon>Pseudomonadati</taxon>
        <taxon>Pseudomonadota</taxon>
        <taxon>Gammaproteobacteria</taxon>
        <taxon>Enterobacterales</taxon>
        <taxon>Enterobacteriaceae</taxon>
        <taxon>Citrobacter</taxon>
    </lineage>
</organism>
<proteinExistence type="predicted"/>
<keyword evidence="1" id="KW-0472">Membrane</keyword>
<evidence type="ECO:0000313" key="2">
    <source>
        <dbReference type="EMBL" id="SAZ71380.1"/>
    </source>
</evidence>
<dbReference type="SUPFAM" id="SSF143724">
    <property type="entry name" value="PHP14-like"/>
    <property type="match status" value="1"/>
</dbReference>
<feature type="transmembrane region" description="Helical" evidence="1">
    <location>
        <begin position="47"/>
        <end position="68"/>
    </location>
</feature>
<keyword evidence="1" id="KW-1133">Transmembrane helix</keyword>